<dbReference type="EMBL" id="JARJCW010000013">
    <property type="protein sequence ID" value="KAJ7217998.1"/>
    <property type="molecule type" value="Genomic_DNA"/>
</dbReference>
<feature type="compositionally biased region" description="Polar residues" evidence="1">
    <location>
        <begin position="289"/>
        <end position="300"/>
    </location>
</feature>
<organism evidence="3 4">
    <name type="scientific">Mycena pura</name>
    <dbReference type="NCBI Taxonomy" id="153505"/>
    <lineage>
        <taxon>Eukaryota</taxon>
        <taxon>Fungi</taxon>
        <taxon>Dikarya</taxon>
        <taxon>Basidiomycota</taxon>
        <taxon>Agaricomycotina</taxon>
        <taxon>Agaricomycetes</taxon>
        <taxon>Agaricomycetidae</taxon>
        <taxon>Agaricales</taxon>
        <taxon>Marasmiineae</taxon>
        <taxon>Mycenaceae</taxon>
        <taxon>Mycena</taxon>
    </lineage>
</organism>
<protein>
    <submittedName>
        <fullName evidence="3">Uncharacterized protein</fullName>
    </submittedName>
</protein>
<sequence length="316" mass="35135">MAFSYRDFFFGGTTFCCCLKVRLGVAIMTVVGMLFAGLLSILLWFEVSTSTDIASKERTAFILAGLLETLLFVASILGFVGVIVRKQLFVQIYAYFIYVHLVVNFAVAAYLLYMLVHVSTTDQIDACQKAIKNTGAQDQCTGLFKIALGVYAVVASVVLMTELYGAIVVARYVNQIQREKRNVRASRIGSSRSSSRKGTQKRYFKINDPVDPHHDGIPLRSASPHASEMYDRMYDPYEEAVNPKSSELGHSRASTEVIHDPHHDGIPLRSARPHVGEMYYDPYEDAVNPVSSESGHSRASTEVIHAESRPMAEHLP</sequence>
<reference evidence="3" key="1">
    <citation type="submission" date="2023-03" db="EMBL/GenBank/DDBJ databases">
        <title>Massive genome expansion in bonnet fungi (Mycena s.s.) driven by repeated elements and novel gene families across ecological guilds.</title>
        <authorList>
            <consortium name="Lawrence Berkeley National Laboratory"/>
            <person name="Harder C.B."/>
            <person name="Miyauchi S."/>
            <person name="Viragh M."/>
            <person name="Kuo A."/>
            <person name="Thoen E."/>
            <person name="Andreopoulos B."/>
            <person name="Lu D."/>
            <person name="Skrede I."/>
            <person name="Drula E."/>
            <person name="Henrissat B."/>
            <person name="Morin E."/>
            <person name="Kohler A."/>
            <person name="Barry K."/>
            <person name="LaButti K."/>
            <person name="Morin E."/>
            <person name="Salamov A."/>
            <person name="Lipzen A."/>
            <person name="Mereny Z."/>
            <person name="Hegedus B."/>
            <person name="Baldrian P."/>
            <person name="Stursova M."/>
            <person name="Weitz H."/>
            <person name="Taylor A."/>
            <person name="Grigoriev I.V."/>
            <person name="Nagy L.G."/>
            <person name="Martin F."/>
            <person name="Kauserud H."/>
        </authorList>
    </citation>
    <scope>NUCLEOTIDE SEQUENCE</scope>
    <source>
        <strain evidence="3">9144</strain>
    </source>
</reference>
<feature type="compositionally biased region" description="Basic residues" evidence="1">
    <location>
        <begin position="194"/>
        <end position="204"/>
    </location>
</feature>
<evidence type="ECO:0000256" key="1">
    <source>
        <dbReference type="SAM" id="MobiDB-lite"/>
    </source>
</evidence>
<name>A0AAD6VS47_9AGAR</name>
<evidence type="ECO:0000313" key="4">
    <source>
        <dbReference type="Proteomes" id="UP001219525"/>
    </source>
</evidence>
<keyword evidence="2" id="KW-0812">Transmembrane</keyword>
<evidence type="ECO:0000313" key="3">
    <source>
        <dbReference type="EMBL" id="KAJ7217998.1"/>
    </source>
</evidence>
<feature type="region of interest" description="Disordered" evidence="1">
    <location>
        <begin position="286"/>
        <end position="316"/>
    </location>
</feature>
<keyword evidence="2" id="KW-0472">Membrane</keyword>
<feature type="transmembrane region" description="Helical" evidence="2">
    <location>
        <begin position="148"/>
        <end position="173"/>
    </location>
</feature>
<keyword evidence="2" id="KW-1133">Transmembrane helix</keyword>
<dbReference type="AlphaFoldDB" id="A0AAD6VS47"/>
<feature type="region of interest" description="Disordered" evidence="1">
    <location>
        <begin position="183"/>
        <end position="222"/>
    </location>
</feature>
<feature type="transmembrane region" description="Helical" evidence="2">
    <location>
        <begin position="21"/>
        <end position="45"/>
    </location>
</feature>
<accession>A0AAD6VS47</accession>
<feature type="compositionally biased region" description="Basic and acidic residues" evidence="1">
    <location>
        <begin position="304"/>
        <end position="316"/>
    </location>
</feature>
<proteinExistence type="predicted"/>
<dbReference type="Proteomes" id="UP001219525">
    <property type="component" value="Unassembled WGS sequence"/>
</dbReference>
<gene>
    <name evidence="3" type="ORF">GGX14DRAFT_599074</name>
</gene>
<feature type="transmembrane region" description="Helical" evidence="2">
    <location>
        <begin position="95"/>
        <end position="116"/>
    </location>
</feature>
<evidence type="ECO:0000256" key="2">
    <source>
        <dbReference type="SAM" id="Phobius"/>
    </source>
</evidence>
<feature type="transmembrane region" description="Helical" evidence="2">
    <location>
        <begin position="60"/>
        <end position="83"/>
    </location>
</feature>
<feature type="compositionally biased region" description="Basic and acidic residues" evidence="1">
    <location>
        <begin position="208"/>
        <end position="217"/>
    </location>
</feature>
<keyword evidence="4" id="KW-1185">Reference proteome</keyword>
<comment type="caution">
    <text evidence="3">The sequence shown here is derived from an EMBL/GenBank/DDBJ whole genome shotgun (WGS) entry which is preliminary data.</text>
</comment>